<gene>
    <name evidence="4" type="ORF">NCTC13184_01770</name>
</gene>
<dbReference type="PANTHER" id="PTHR46766">
    <property type="entry name" value="GLUTAMINE-RICH PROTEIN 2"/>
    <property type="match status" value="1"/>
</dbReference>
<organism evidence="4 5">
    <name type="scientific">Nocardia africana</name>
    <dbReference type="NCBI Taxonomy" id="134964"/>
    <lineage>
        <taxon>Bacteria</taxon>
        <taxon>Bacillati</taxon>
        <taxon>Actinomycetota</taxon>
        <taxon>Actinomycetes</taxon>
        <taxon>Mycobacteriales</taxon>
        <taxon>Nocardiaceae</taxon>
        <taxon>Nocardia</taxon>
    </lineage>
</organism>
<feature type="region of interest" description="Disordered" evidence="2">
    <location>
        <begin position="406"/>
        <end position="440"/>
    </location>
</feature>
<evidence type="ECO:0000313" key="5">
    <source>
        <dbReference type="Proteomes" id="UP000255082"/>
    </source>
</evidence>
<feature type="region of interest" description="Disordered" evidence="2">
    <location>
        <begin position="225"/>
        <end position="335"/>
    </location>
</feature>
<dbReference type="InterPro" id="IPR000030">
    <property type="entry name" value="PPE_dom"/>
</dbReference>
<dbReference type="Gene3D" id="1.20.1260.20">
    <property type="entry name" value="PPE superfamily"/>
    <property type="match status" value="1"/>
</dbReference>
<feature type="domain" description="PPE" evidence="3">
    <location>
        <begin position="54"/>
        <end position="218"/>
    </location>
</feature>
<dbReference type="PANTHER" id="PTHR46766:SF1">
    <property type="entry name" value="GLUTAMINE-RICH PROTEIN 2"/>
    <property type="match status" value="1"/>
</dbReference>
<dbReference type="EMBL" id="UGRU01000001">
    <property type="protein sequence ID" value="SUA42415.1"/>
    <property type="molecule type" value="Genomic_DNA"/>
</dbReference>
<evidence type="ECO:0000256" key="1">
    <source>
        <dbReference type="ARBA" id="ARBA00010652"/>
    </source>
</evidence>
<dbReference type="Pfam" id="PF00823">
    <property type="entry name" value="PPE"/>
    <property type="match status" value="1"/>
</dbReference>
<dbReference type="SUPFAM" id="SSF140459">
    <property type="entry name" value="PE/PPE dimer-like"/>
    <property type="match status" value="1"/>
</dbReference>
<comment type="similarity">
    <text evidence="1">Belongs to the mycobacterial PPE family.</text>
</comment>
<evidence type="ECO:0000313" key="4">
    <source>
        <dbReference type="EMBL" id="SUA42415.1"/>
    </source>
</evidence>
<dbReference type="GO" id="GO:0052572">
    <property type="term" value="P:response to host immune response"/>
    <property type="evidence" value="ECO:0007669"/>
    <property type="project" value="TreeGrafter"/>
</dbReference>
<reference evidence="4 5" key="1">
    <citation type="submission" date="2018-06" db="EMBL/GenBank/DDBJ databases">
        <authorList>
            <consortium name="Pathogen Informatics"/>
            <person name="Doyle S."/>
        </authorList>
    </citation>
    <scope>NUCLEOTIDE SEQUENCE [LARGE SCALE GENOMIC DNA]</scope>
    <source>
        <strain evidence="4 5">NCTC13184</strain>
    </source>
</reference>
<dbReference type="RefSeq" id="WP_128145123.1">
    <property type="nucleotide sequence ID" value="NZ_JAJFOE010000001.1"/>
</dbReference>
<dbReference type="Proteomes" id="UP000255082">
    <property type="component" value="Unassembled WGS sequence"/>
</dbReference>
<protein>
    <submittedName>
        <fullName evidence="4">Uncharacterized PPE family immunogenic protein PPE68</fullName>
    </submittedName>
</protein>
<evidence type="ECO:0000259" key="3">
    <source>
        <dbReference type="Pfam" id="PF00823"/>
    </source>
</evidence>
<proteinExistence type="inferred from homology"/>
<sequence>MDAVSGAAAGAAAGTSVAGDIGCSAADPAATAQAALELAIVAGLAVEAMQTLAFGALPPEVNSAQLTAGPGPAPMMATSAAYGAVAEALSAAAGGFEGSNGVMQASWQSEAGDRAHSAFSNHTMWYREQAGVAQQMSNLAANAGAANLAARAAMPPLPVILANRAAAAVLTVENIACQGAVTPLLLENEAEYLWMWVQAAQTMESYQAESTALIAAMPPPLVAPTIAGEGGSPPGTTYFSPADPPPHSGGGGYHGTSGPGGPSGPSGPSGGSGDGSGHVTGDGLDPAKPAGPTDTAVDPAQTTPGGSEAQSALSDVNNTMSSMTDSLGNSGGDGGYLTEEQHGFYGTSPYSTTLMGLNGGVGSAVTFSMVRGGLGAVPASGTGFRMPANWGQMGAKAFGPLPGEPATGPVPPRNVPRGAVAPKARMRRRRDDERKPSKVFVPGDHEEVPVLEKAPVVGVIEYADDDHTIDSVPELVPALGVLDRIEDEPVPVSMDVPGEYRSRD</sequence>
<feature type="compositionally biased region" description="Polar residues" evidence="2">
    <location>
        <begin position="300"/>
        <end position="328"/>
    </location>
</feature>
<dbReference type="InterPro" id="IPR038332">
    <property type="entry name" value="PPE_sf"/>
</dbReference>
<feature type="compositionally biased region" description="Gly residues" evidence="2">
    <location>
        <begin position="248"/>
        <end position="280"/>
    </location>
</feature>
<dbReference type="AlphaFoldDB" id="A0A378WP78"/>
<accession>A0A378WP78</accession>
<name>A0A378WP78_9NOCA</name>
<dbReference type="OrthoDB" id="4535915at2"/>
<evidence type="ECO:0000256" key="2">
    <source>
        <dbReference type="SAM" id="MobiDB-lite"/>
    </source>
</evidence>